<reference evidence="13" key="1">
    <citation type="submission" date="2016-06" db="EMBL/GenBank/DDBJ databases">
        <title>Parallel loss of symbiosis genes in relatives of nitrogen-fixing non-legume Parasponia.</title>
        <authorList>
            <person name="Van Velzen R."/>
            <person name="Holmer R."/>
            <person name="Bu F."/>
            <person name="Rutten L."/>
            <person name="Van Zeijl A."/>
            <person name="Liu W."/>
            <person name="Santuari L."/>
            <person name="Cao Q."/>
            <person name="Sharma T."/>
            <person name="Shen D."/>
            <person name="Roswanjaya Y."/>
            <person name="Wardhani T."/>
            <person name="Kalhor M.S."/>
            <person name="Jansen J."/>
            <person name="Van den Hoogen J."/>
            <person name="Gungor B."/>
            <person name="Hartog M."/>
            <person name="Hontelez J."/>
            <person name="Verver J."/>
            <person name="Yang W.-C."/>
            <person name="Schijlen E."/>
            <person name="Repin R."/>
            <person name="Schilthuizen M."/>
            <person name="Schranz E."/>
            <person name="Heidstra R."/>
            <person name="Miyata K."/>
            <person name="Fedorova E."/>
            <person name="Kohlen W."/>
            <person name="Bisseling T."/>
            <person name="Smit S."/>
            <person name="Geurts R."/>
        </authorList>
    </citation>
    <scope>NUCLEOTIDE SEQUENCE [LARGE SCALE GENOMIC DNA]</scope>
    <source>
        <strain evidence="13">cv. WU1-14</strain>
    </source>
</reference>
<evidence type="ECO:0000256" key="2">
    <source>
        <dbReference type="ARBA" id="ARBA00011975"/>
    </source>
</evidence>
<dbReference type="PANTHER" id="PTHR23068">
    <property type="entry name" value="DNA CYTOSINE-5- -METHYLTRANSFERASE 3-RELATED"/>
    <property type="match status" value="1"/>
</dbReference>
<dbReference type="GO" id="GO:0005634">
    <property type="term" value="C:nucleus"/>
    <property type="evidence" value="ECO:0007669"/>
    <property type="project" value="UniProtKB-SubCell"/>
</dbReference>
<evidence type="ECO:0000313" key="13">
    <source>
        <dbReference type="Proteomes" id="UP000237105"/>
    </source>
</evidence>
<dbReference type="EC" id="2.1.1.37" evidence="2"/>
<accession>A0A2P5B7U8</accession>
<gene>
    <name evidence="12" type="ORF">PanWU01x14_263220</name>
</gene>
<name>A0A2P5B7U8_PARAD</name>
<evidence type="ECO:0000259" key="11">
    <source>
        <dbReference type="PROSITE" id="PS51680"/>
    </source>
</evidence>
<dbReference type="InterPro" id="IPR029063">
    <property type="entry name" value="SAM-dependent_MTases_sf"/>
</dbReference>
<dbReference type="PROSITE" id="PS51679">
    <property type="entry name" value="SAM_MT_C5"/>
    <property type="match status" value="1"/>
</dbReference>
<evidence type="ECO:0000256" key="7">
    <source>
        <dbReference type="ARBA" id="ARBA00023125"/>
    </source>
</evidence>
<proteinExistence type="inferred from homology"/>
<dbReference type="Gene3D" id="3.40.50.150">
    <property type="entry name" value="Vaccinia Virus protein VP39"/>
    <property type="match status" value="2"/>
</dbReference>
<feature type="compositionally biased region" description="Low complexity" evidence="10">
    <location>
        <begin position="8"/>
        <end position="19"/>
    </location>
</feature>
<evidence type="ECO:0000256" key="5">
    <source>
        <dbReference type="ARBA" id="ARBA00022691"/>
    </source>
</evidence>
<keyword evidence="7" id="KW-0238">DNA-binding</keyword>
<dbReference type="InterPro" id="IPR050390">
    <property type="entry name" value="C5-Methyltransferase"/>
</dbReference>
<evidence type="ECO:0000256" key="6">
    <source>
        <dbReference type="ARBA" id="ARBA00022737"/>
    </source>
</evidence>
<feature type="region of interest" description="Disordered" evidence="10">
    <location>
        <begin position="1"/>
        <end position="20"/>
    </location>
</feature>
<sequence length="537" mass="60246">MSPFEVAGPSSSTGPNSTSKVAAQFIGMGFPKEMDQAKPYSVGRNVSTEPSSSAFESNMYNISDDDSSLTSEENIDDLSGKDMPWSLLVEMGYDAREVSIAIDKLGPDVEMTELIDHICAARLEKELQNQTSEPPRLDHEITQNDNCFPFEKKRRHFERDSKVRKREGYSKAIEKKHIVDGGDDQVLHLPNPMIGYGVPENPWRKLERKLPDSANAPPYFYYENVALAPKGVWSTISRFLYDVEPEFVDSIYFSAAARKRGYVHNLPITNRFSLLPAPPLTIQDAFPLLRKWWPKWDKRTKLNCVLTKPASAKLTEKIRTHLEAYGGDEPPLFVKKYILEQCRKWNLVWVGKNRVAPLDPDEIELLLGFPKGHTRGGGTSVSNRYTALGNSFQVDTVAYHLSVLKRLFPNGMNVLSLFSGIGGAEVALHRLGIGLKNVVSVEICEVNRNIMRSWWEQTNQQGSLVKVADVEQVTGERIEQWIGVFGGFDLVIGGSPCSNLSGSNRVSRNGLEGDQSSLFFHYYRILNHVKSVMGEQG</sequence>
<comment type="caution">
    <text evidence="12">The sequence shown here is derived from an EMBL/GenBank/DDBJ whole genome shotgun (WGS) entry which is preliminary data.</text>
</comment>
<evidence type="ECO:0000256" key="8">
    <source>
        <dbReference type="ARBA" id="ARBA00023242"/>
    </source>
</evidence>
<feature type="active site" evidence="9">
    <location>
        <position position="497"/>
    </location>
</feature>
<evidence type="ECO:0000313" key="12">
    <source>
        <dbReference type="EMBL" id="PON44841.1"/>
    </source>
</evidence>
<dbReference type="GO" id="GO:0032259">
    <property type="term" value="P:methylation"/>
    <property type="evidence" value="ECO:0007669"/>
    <property type="project" value="UniProtKB-KW"/>
</dbReference>
<comment type="similarity">
    <text evidence="9">Belongs to the class I-like SAM-binding methyltransferase superfamily. C5-methyltransferase family.</text>
</comment>
<feature type="domain" description="SAM-dependent MTase DRM-type" evidence="11">
    <location>
        <begin position="206"/>
        <end position="536"/>
    </location>
</feature>
<dbReference type="OrthoDB" id="641149at2759"/>
<keyword evidence="5 9" id="KW-0949">S-adenosyl-L-methionine</keyword>
<evidence type="ECO:0000256" key="10">
    <source>
        <dbReference type="SAM" id="MobiDB-lite"/>
    </source>
</evidence>
<dbReference type="InterPro" id="IPR001525">
    <property type="entry name" value="C5_MeTfrase"/>
</dbReference>
<evidence type="ECO:0000256" key="9">
    <source>
        <dbReference type="PROSITE-ProRule" id="PRU01016"/>
    </source>
</evidence>
<evidence type="ECO:0000256" key="3">
    <source>
        <dbReference type="ARBA" id="ARBA00022603"/>
    </source>
</evidence>
<dbReference type="PROSITE" id="PS00094">
    <property type="entry name" value="C5_MTASE_1"/>
    <property type="match status" value="1"/>
</dbReference>
<dbReference type="SUPFAM" id="SSF53335">
    <property type="entry name" value="S-adenosyl-L-methionine-dependent methyltransferases"/>
    <property type="match status" value="2"/>
</dbReference>
<dbReference type="STRING" id="3476.A0A2P5B7U8"/>
<evidence type="ECO:0000256" key="4">
    <source>
        <dbReference type="ARBA" id="ARBA00022679"/>
    </source>
</evidence>
<evidence type="ECO:0000256" key="1">
    <source>
        <dbReference type="ARBA" id="ARBA00004123"/>
    </source>
</evidence>
<keyword evidence="4 9" id="KW-0808">Transferase</keyword>
<protein>
    <recommendedName>
        <fullName evidence="2">DNA (cytosine-5-)-methyltransferase</fullName>
        <ecNumber evidence="2">2.1.1.37</ecNumber>
    </recommendedName>
</protein>
<keyword evidence="3 9" id="KW-0489">Methyltransferase</keyword>
<feature type="compositionally biased region" description="Polar residues" evidence="10">
    <location>
        <begin position="44"/>
        <end position="61"/>
    </location>
</feature>
<dbReference type="GO" id="GO:0003886">
    <property type="term" value="F:DNA (cytosine-5-)-methyltransferase activity"/>
    <property type="evidence" value="ECO:0007669"/>
    <property type="project" value="UniProtKB-EC"/>
</dbReference>
<dbReference type="EMBL" id="JXTB01000342">
    <property type="protein sequence ID" value="PON44841.1"/>
    <property type="molecule type" value="Genomic_DNA"/>
</dbReference>
<feature type="region of interest" description="Disordered" evidence="10">
    <location>
        <begin position="41"/>
        <end position="76"/>
    </location>
</feature>
<keyword evidence="8" id="KW-0539">Nucleus</keyword>
<keyword evidence="13" id="KW-1185">Reference proteome</keyword>
<dbReference type="GO" id="GO:0003677">
    <property type="term" value="F:DNA binding"/>
    <property type="evidence" value="ECO:0007669"/>
    <property type="project" value="UniProtKB-KW"/>
</dbReference>
<dbReference type="InterPro" id="IPR030380">
    <property type="entry name" value="SAM_MeTfrase_DRM"/>
</dbReference>
<dbReference type="AlphaFoldDB" id="A0A2P5B7U8"/>
<keyword evidence="6" id="KW-0677">Repeat</keyword>
<organism evidence="12 13">
    <name type="scientific">Parasponia andersonii</name>
    <name type="common">Sponia andersonii</name>
    <dbReference type="NCBI Taxonomy" id="3476"/>
    <lineage>
        <taxon>Eukaryota</taxon>
        <taxon>Viridiplantae</taxon>
        <taxon>Streptophyta</taxon>
        <taxon>Embryophyta</taxon>
        <taxon>Tracheophyta</taxon>
        <taxon>Spermatophyta</taxon>
        <taxon>Magnoliopsida</taxon>
        <taxon>eudicotyledons</taxon>
        <taxon>Gunneridae</taxon>
        <taxon>Pentapetalae</taxon>
        <taxon>rosids</taxon>
        <taxon>fabids</taxon>
        <taxon>Rosales</taxon>
        <taxon>Cannabaceae</taxon>
        <taxon>Parasponia</taxon>
    </lineage>
</organism>
<dbReference type="Pfam" id="PF00145">
    <property type="entry name" value="DNA_methylase"/>
    <property type="match status" value="1"/>
</dbReference>
<dbReference type="PANTHER" id="PTHR23068:SF25">
    <property type="entry name" value="DNA (CYTOSINE-5)-METHYLTRANSFERASE DRM2"/>
    <property type="match status" value="1"/>
</dbReference>
<dbReference type="PROSITE" id="PS51680">
    <property type="entry name" value="SAM_MT_DRM"/>
    <property type="match status" value="1"/>
</dbReference>
<dbReference type="Proteomes" id="UP000237105">
    <property type="component" value="Unassembled WGS sequence"/>
</dbReference>
<comment type="subcellular location">
    <subcellularLocation>
        <location evidence="1">Nucleus</location>
    </subcellularLocation>
</comment>
<dbReference type="InterPro" id="IPR018117">
    <property type="entry name" value="C5_DNA_meth_AS"/>
</dbReference>